<dbReference type="GO" id="GO:0016020">
    <property type="term" value="C:membrane"/>
    <property type="evidence" value="ECO:0007669"/>
    <property type="project" value="UniProtKB-SubCell"/>
</dbReference>
<keyword evidence="3" id="KW-1133">Transmembrane helix</keyword>
<feature type="region of interest" description="Disordered" evidence="2">
    <location>
        <begin position="455"/>
        <end position="474"/>
    </location>
</feature>
<feature type="transmembrane region" description="Helical" evidence="3">
    <location>
        <begin position="55"/>
        <end position="75"/>
    </location>
</feature>
<dbReference type="EMBL" id="CAKOGP040000001">
    <property type="protein sequence ID" value="CAJ1889905.1"/>
    <property type="molecule type" value="Genomic_DNA"/>
</dbReference>
<feature type="transmembrane region" description="Helical" evidence="3">
    <location>
        <begin position="293"/>
        <end position="314"/>
    </location>
</feature>
<evidence type="ECO:0000259" key="4">
    <source>
        <dbReference type="PROSITE" id="PS50850"/>
    </source>
</evidence>
<dbReference type="Proteomes" id="UP001295423">
    <property type="component" value="Unassembled WGS sequence"/>
</dbReference>
<name>A0AAD2CFT4_9STRA</name>
<comment type="caution">
    <text evidence="5">The sequence shown here is derived from an EMBL/GenBank/DDBJ whole genome shotgun (WGS) entry which is preliminary data.</text>
</comment>
<dbReference type="PROSITE" id="PS50850">
    <property type="entry name" value="MFS"/>
    <property type="match status" value="1"/>
</dbReference>
<feature type="transmembrane region" description="Helical" evidence="3">
    <location>
        <begin position="393"/>
        <end position="415"/>
    </location>
</feature>
<feature type="transmembrane region" description="Helical" evidence="3">
    <location>
        <begin position="258"/>
        <end position="281"/>
    </location>
</feature>
<feature type="transmembrane region" description="Helical" evidence="3">
    <location>
        <begin position="151"/>
        <end position="169"/>
    </location>
</feature>
<evidence type="ECO:0000256" key="3">
    <source>
        <dbReference type="SAM" id="Phobius"/>
    </source>
</evidence>
<reference evidence="5" key="1">
    <citation type="submission" date="2023-08" db="EMBL/GenBank/DDBJ databases">
        <authorList>
            <person name="Audoor S."/>
            <person name="Bilcke G."/>
        </authorList>
    </citation>
    <scope>NUCLEOTIDE SEQUENCE</scope>
</reference>
<keyword evidence="6" id="KW-1185">Reference proteome</keyword>
<feature type="domain" description="Major facilitator superfamily (MFS) profile" evidence="4">
    <location>
        <begin position="258"/>
        <end position="474"/>
    </location>
</feature>
<keyword evidence="3" id="KW-0812">Transmembrane</keyword>
<dbReference type="AlphaFoldDB" id="A0AAD2CFT4"/>
<dbReference type="InterPro" id="IPR011701">
    <property type="entry name" value="MFS"/>
</dbReference>
<dbReference type="Gene3D" id="1.20.1250.20">
    <property type="entry name" value="MFS general substrate transporter like domains"/>
    <property type="match status" value="2"/>
</dbReference>
<comment type="subcellular location">
    <subcellularLocation>
        <location evidence="1">Membrane</location>
        <topology evidence="1">Multi-pass membrane protein</topology>
    </subcellularLocation>
</comment>
<dbReference type="Pfam" id="PF07690">
    <property type="entry name" value="MFS_1"/>
    <property type="match status" value="1"/>
</dbReference>
<gene>
    <name evidence="5" type="ORF">CYCCA115_LOCUS39</name>
</gene>
<dbReference type="InterPro" id="IPR020846">
    <property type="entry name" value="MFS_dom"/>
</dbReference>
<accession>A0AAD2CFT4</accession>
<dbReference type="PANTHER" id="PTHR23539">
    <property type="entry name" value="MFS TRANSPORTER"/>
    <property type="match status" value="1"/>
</dbReference>
<evidence type="ECO:0000256" key="2">
    <source>
        <dbReference type="SAM" id="MobiDB-lite"/>
    </source>
</evidence>
<proteinExistence type="predicted"/>
<dbReference type="PANTHER" id="PTHR23539:SF1">
    <property type="entry name" value="MAJOR FACILITATOR SUPERFAMILY (MFS) PROFILE DOMAIN-CONTAINING PROTEIN"/>
    <property type="match status" value="1"/>
</dbReference>
<feature type="transmembrane region" description="Helical" evidence="3">
    <location>
        <begin position="20"/>
        <end position="43"/>
    </location>
</feature>
<sequence>MSSDLEKKEKTEKTKSILRWAALFLGELRDGLTMINMQSAFLIVAKEYHETQVGVLFFVFGMSQFLFQTPAGYLYDYTENKVLWLSMAGIATTTMTVLTAIFATQDNFLLMVFIKFLQGGITSFIPPGLNSITQGIVGSSGMTGQVAVNEMMNHLGTAIIVGVGSIIAYSLYPNIGVLFIVSPIACLFFVYFLNQIKSEDIDHDAARGLVAEVSDEAANAKTTSQVEPSYAFGDAATTHNADGTQKATSPLQLLRDPILLLFIVICFLFHLSNGTVLPLVMQTLAIGNGKNGILLSGMCITIAQLVMVASAKTCGTYSEKYGRKGLFLVGLGIVPIRCAILAGLLAIKGDSDAGFFLQTVILSTQILDGVGAGLFGTMYILVTSDISGGTGRFGLTLGMTTAAMSIGGTVSGFLGQYLAQYYGYLSAYVILMIMSLVPTLVYLIFMPETLPEKQKIESGQGGEVQPKSDYMEMV</sequence>
<evidence type="ECO:0000313" key="5">
    <source>
        <dbReference type="EMBL" id="CAJ1889905.1"/>
    </source>
</evidence>
<dbReference type="SUPFAM" id="SSF103473">
    <property type="entry name" value="MFS general substrate transporter"/>
    <property type="match status" value="1"/>
</dbReference>
<dbReference type="InterPro" id="IPR036259">
    <property type="entry name" value="MFS_trans_sf"/>
</dbReference>
<protein>
    <recommendedName>
        <fullName evidence="4">Major facilitator superfamily (MFS) profile domain-containing protein</fullName>
    </recommendedName>
</protein>
<feature type="transmembrane region" description="Helical" evidence="3">
    <location>
        <begin position="82"/>
        <end position="102"/>
    </location>
</feature>
<evidence type="ECO:0000313" key="6">
    <source>
        <dbReference type="Proteomes" id="UP001295423"/>
    </source>
</evidence>
<feature type="transmembrane region" description="Helical" evidence="3">
    <location>
        <begin position="353"/>
        <end position="381"/>
    </location>
</feature>
<feature type="transmembrane region" description="Helical" evidence="3">
    <location>
        <begin position="326"/>
        <end position="347"/>
    </location>
</feature>
<dbReference type="GO" id="GO:0022857">
    <property type="term" value="F:transmembrane transporter activity"/>
    <property type="evidence" value="ECO:0007669"/>
    <property type="project" value="InterPro"/>
</dbReference>
<feature type="transmembrane region" description="Helical" evidence="3">
    <location>
        <begin position="421"/>
        <end position="445"/>
    </location>
</feature>
<feature type="transmembrane region" description="Helical" evidence="3">
    <location>
        <begin position="175"/>
        <end position="193"/>
    </location>
</feature>
<keyword evidence="3" id="KW-0472">Membrane</keyword>
<evidence type="ECO:0000256" key="1">
    <source>
        <dbReference type="ARBA" id="ARBA00004141"/>
    </source>
</evidence>
<organism evidence="5 6">
    <name type="scientific">Cylindrotheca closterium</name>
    <dbReference type="NCBI Taxonomy" id="2856"/>
    <lineage>
        <taxon>Eukaryota</taxon>
        <taxon>Sar</taxon>
        <taxon>Stramenopiles</taxon>
        <taxon>Ochrophyta</taxon>
        <taxon>Bacillariophyta</taxon>
        <taxon>Bacillariophyceae</taxon>
        <taxon>Bacillariophycidae</taxon>
        <taxon>Bacillariales</taxon>
        <taxon>Bacillariaceae</taxon>
        <taxon>Cylindrotheca</taxon>
    </lineage>
</organism>